<evidence type="ECO:0000256" key="1">
    <source>
        <dbReference type="SAM" id="MobiDB-lite"/>
    </source>
</evidence>
<sequence>MALQFRRRLQTVASQSAEEALKQAKGGFMDQLLGGGPQGEVRDLTDEECAAIADWALRQGQWQPHESFQLAERMANRVVKVRCELSDIMEPAADVVINSLDHHQMDVADVCADLRKQRRKLYSSSFKSTSSPKEVQPAEASSSTITREGEKIPKDSQEADFNSDCSLM</sequence>
<accession>C5LXQ0</accession>
<reference evidence="2 3" key="1">
    <citation type="submission" date="2008-07" db="EMBL/GenBank/DDBJ databases">
        <authorList>
            <person name="El-Sayed N."/>
            <person name="Caler E."/>
            <person name="Inman J."/>
            <person name="Amedeo P."/>
            <person name="Hass B."/>
            <person name="Wortman J."/>
        </authorList>
    </citation>
    <scope>NUCLEOTIDE SEQUENCE [LARGE SCALE GENOMIC DNA]</scope>
    <source>
        <strain evidence="3">ATCC 50983 / TXsc</strain>
    </source>
</reference>
<dbReference type="EMBL" id="GG686650">
    <property type="protein sequence ID" value="EEQ98492.1"/>
    <property type="molecule type" value="Genomic_DNA"/>
</dbReference>
<dbReference type="AlphaFoldDB" id="C5LXQ0"/>
<dbReference type="RefSeq" id="XP_002765775.1">
    <property type="nucleotide sequence ID" value="XM_002765729.1"/>
</dbReference>
<feature type="compositionally biased region" description="Basic and acidic residues" evidence="1">
    <location>
        <begin position="147"/>
        <end position="157"/>
    </location>
</feature>
<dbReference type="GeneID" id="9041000"/>
<evidence type="ECO:0000313" key="2">
    <source>
        <dbReference type="EMBL" id="EEQ98492.1"/>
    </source>
</evidence>
<gene>
    <name evidence="2" type="ORF">Pmar_PMAR016164</name>
</gene>
<keyword evidence="3" id="KW-1185">Reference proteome</keyword>
<protein>
    <submittedName>
        <fullName evidence="2">Uncharacterized protein</fullName>
    </submittedName>
</protein>
<proteinExistence type="predicted"/>
<dbReference type="InParanoid" id="C5LXQ0"/>
<dbReference type="Proteomes" id="UP000007800">
    <property type="component" value="Unassembled WGS sequence"/>
</dbReference>
<organism evidence="3">
    <name type="scientific">Perkinsus marinus (strain ATCC 50983 / TXsc)</name>
    <dbReference type="NCBI Taxonomy" id="423536"/>
    <lineage>
        <taxon>Eukaryota</taxon>
        <taxon>Sar</taxon>
        <taxon>Alveolata</taxon>
        <taxon>Perkinsozoa</taxon>
        <taxon>Perkinsea</taxon>
        <taxon>Perkinsida</taxon>
        <taxon>Perkinsidae</taxon>
        <taxon>Perkinsus</taxon>
    </lineage>
</organism>
<name>C5LXQ0_PERM5</name>
<feature type="compositionally biased region" description="Polar residues" evidence="1">
    <location>
        <begin position="159"/>
        <end position="168"/>
    </location>
</feature>
<feature type="region of interest" description="Disordered" evidence="1">
    <location>
        <begin position="123"/>
        <end position="168"/>
    </location>
</feature>
<evidence type="ECO:0000313" key="3">
    <source>
        <dbReference type="Proteomes" id="UP000007800"/>
    </source>
</evidence>